<proteinExistence type="predicted"/>
<dbReference type="PRINTS" id="PR00455">
    <property type="entry name" value="HTHTETR"/>
</dbReference>
<dbReference type="Pfam" id="PF00440">
    <property type="entry name" value="TetR_N"/>
    <property type="match status" value="1"/>
</dbReference>
<dbReference type="InterPro" id="IPR036271">
    <property type="entry name" value="Tet_transcr_reg_TetR-rel_C_sf"/>
</dbReference>
<protein>
    <submittedName>
        <fullName evidence="4">Transcriptional regulator, TetR family</fullName>
    </submittedName>
</protein>
<dbReference type="Pfam" id="PF08359">
    <property type="entry name" value="TetR_C_4"/>
    <property type="match status" value="1"/>
</dbReference>
<dbReference type="STRING" id="112901.SAMN04488500_1418"/>
<dbReference type="PROSITE" id="PS50977">
    <property type="entry name" value="HTH_TETR_2"/>
    <property type="match status" value="1"/>
</dbReference>
<dbReference type="EMBL" id="FWXI01000041">
    <property type="protein sequence ID" value="SMD16273.1"/>
    <property type="molecule type" value="Genomic_DNA"/>
</dbReference>
<evidence type="ECO:0000256" key="2">
    <source>
        <dbReference type="PROSITE-ProRule" id="PRU00335"/>
    </source>
</evidence>
<evidence type="ECO:0000313" key="5">
    <source>
        <dbReference type="Proteomes" id="UP000192738"/>
    </source>
</evidence>
<evidence type="ECO:0000313" key="4">
    <source>
        <dbReference type="EMBL" id="SMD16273.1"/>
    </source>
</evidence>
<dbReference type="Gene3D" id="1.10.357.10">
    <property type="entry name" value="Tetracycline Repressor, domain 2"/>
    <property type="match status" value="1"/>
</dbReference>
<dbReference type="InterPro" id="IPR013570">
    <property type="entry name" value="Tscrpt_reg_YsiA_C"/>
</dbReference>
<evidence type="ECO:0000256" key="1">
    <source>
        <dbReference type="ARBA" id="ARBA00023125"/>
    </source>
</evidence>
<keyword evidence="5" id="KW-1185">Reference proteome</keyword>
<accession>A0A1W2F2V4</accession>
<gene>
    <name evidence="4" type="ORF">SAMN04488500_1418</name>
</gene>
<feature type="domain" description="HTH tetR-type" evidence="3">
    <location>
        <begin position="2"/>
        <end position="62"/>
    </location>
</feature>
<reference evidence="4 5" key="1">
    <citation type="submission" date="2017-04" db="EMBL/GenBank/DDBJ databases">
        <authorList>
            <person name="Afonso C.L."/>
            <person name="Miller P.J."/>
            <person name="Scott M.A."/>
            <person name="Spackman E."/>
            <person name="Goraichik I."/>
            <person name="Dimitrov K.M."/>
            <person name="Suarez D.L."/>
            <person name="Swayne D.E."/>
        </authorList>
    </citation>
    <scope>NUCLEOTIDE SEQUENCE [LARGE SCALE GENOMIC DNA]</scope>
    <source>
        <strain evidence="4 5">DSM 5090</strain>
    </source>
</reference>
<name>A0A1W2F2V4_9FIRM</name>
<dbReference type="InterPro" id="IPR009057">
    <property type="entry name" value="Homeodomain-like_sf"/>
</dbReference>
<dbReference type="RefSeq" id="WP_084578478.1">
    <property type="nucleotide sequence ID" value="NZ_CP155572.1"/>
</dbReference>
<feature type="DNA-binding region" description="H-T-H motif" evidence="2">
    <location>
        <begin position="25"/>
        <end position="44"/>
    </location>
</feature>
<dbReference type="PANTHER" id="PTHR43479:SF11">
    <property type="entry name" value="ACREF_ENVCD OPERON REPRESSOR-RELATED"/>
    <property type="match status" value="1"/>
</dbReference>
<dbReference type="InterPro" id="IPR050624">
    <property type="entry name" value="HTH-type_Tx_Regulator"/>
</dbReference>
<dbReference type="SUPFAM" id="SSF48498">
    <property type="entry name" value="Tetracyclin repressor-like, C-terminal domain"/>
    <property type="match status" value="1"/>
</dbReference>
<sequence length="195" mass="22416">MKDIEAAVINATIELITEKGINGLKTAQIAQRAGTSETVVYRHFKSKQDIIGQTVSFLLLELMQKLEAVKKQHLPALVRLDELLNIHLSFNEKTKGISRLAFADQFHFGDTTLKQITKNHLEKYETFIMETLQDGIKEGIFRTNLDLKTSAQSYIATIYFVINKWSLADFTWSLQGEKERILQYWTNLWGIHAIE</sequence>
<dbReference type="GO" id="GO:0003677">
    <property type="term" value="F:DNA binding"/>
    <property type="evidence" value="ECO:0007669"/>
    <property type="project" value="UniProtKB-UniRule"/>
</dbReference>
<dbReference type="OrthoDB" id="9809994at2"/>
<dbReference type="InterPro" id="IPR001647">
    <property type="entry name" value="HTH_TetR"/>
</dbReference>
<dbReference type="SUPFAM" id="SSF46689">
    <property type="entry name" value="Homeodomain-like"/>
    <property type="match status" value="1"/>
</dbReference>
<dbReference type="PANTHER" id="PTHR43479">
    <property type="entry name" value="ACREF/ENVCD OPERON REPRESSOR-RELATED"/>
    <property type="match status" value="1"/>
</dbReference>
<dbReference type="AlphaFoldDB" id="A0A1W2F2V4"/>
<dbReference type="Proteomes" id="UP000192738">
    <property type="component" value="Unassembled WGS sequence"/>
</dbReference>
<evidence type="ECO:0000259" key="3">
    <source>
        <dbReference type="PROSITE" id="PS50977"/>
    </source>
</evidence>
<organism evidence="4 5">
    <name type="scientific">Sporomusa malonica</name>
    <dbReference type="NCBI Taxonomy" id="112901"/>
    <lineage>
        <taxon>Bacteria</taxon>
        <taxon>Bacillati</taxon>
        <taxon>Bacillota</taxon>
        <taxon>Negativicutes</taxon>
        <taxon>Selenomonadales</taxon>
        <taxon>Sporomusaceae</taxon>
        <taxon>Sporomusa</taxon>
    </lineage>
</organism>
<keyword evidence="1 2" id="KW-0238">DNA-binding</keyword>